<name>A0A2T4IX72_9HYPH</name>
<dbReference type="InterPro" id="IPR017871">
    <property type="entry name" value="ABC_transporter-like_CS"/>
</dbReference>
<dbReference type="PANTHER" id="PTHR43790">
    <property type="entry name" value="CARBOHYDRATE TRANSPORT ATP-BINDING PROTEIN MG119-RELATED"/>
    <property type="match status" value="1"/>
</dbReference>
<feature type="domain" description="ABC transporter" evidence="11">
    <location>
        <begin position="23"/>
        <end position="259"/>
    </location>
</feature>
<evidence type="ECO:0000256" key="2">
    <source>
        <dbReference type="ARBA" id="ARBA00005417"/>
    </source>
</evidence>
<dbReference type="InterPro" id="IPR050107">
    <property type="entry name" value="ABC_carbohydrate_import_ATPase"/>
</dbReference>
<dbReference type="Pfam" id="PF00005">
    <property type="entry name" value="ABC_tran"/>
    <property type="match status" value="2"/>
</dbReference>
<protein>
    <submittedName>
        <fullName evidence="12">Heme ABC transporter ATP-binding protein</fullName>
    </submittedName>
</protein>
<keyword evidence="9" id="KW-1278">Translocase</keyword>
<evidence type="ECO:0000259" key="11">
    <source>
        <dbReference type="PROSITE" id="PS50893"/>
    </source>
</evidence>
<keyword evidence="8 12" id="KW-0067">ATP-binding</keyword>
<reference evidence="12 13" key="1">
    <citation type="submission" date="2018-03" db="EMBL/GenBank/DDBJ databases">
        <title>Genome sequence of the symbiotic type strain Mesorhizobium helmanticense CSLC115NT isolated from Lotus corniculatus nodules.</title>
        <authorList>
            <person name="Sannazzaro A.I."/>
            <person name="Torres Tejerizo G.A."/>
            <person name="Dip D."/>
            <person name="Caballero M."/>
            <person name="Pistorio M."/>
            <person name="Estrella M.J."/>
        </authorList>
    </citation>
    <scope>NUCLEOTIDE SEQUENCE [LARGE SCALE GENOMIC DNA]</scope>
    <source>
        <strain evidence="12 13">CSLC115N</strain>
    </source>
</reference>
<keyword evidence="10" id="KW-0472">Membrane</keyword>
<dbReference type="FunFam" id="3.40.50.300:FF:000127">
    <property type="entry name" value="Ribose import ATP-binding protein RbsA"/>
    <property type="match status" value="1"/>
</dbReference>
<evidence type="ECO:0000313" key="13">
    <source>
        <dbReference type="Proteomes" id="UP000240259"/>
    </source>
</evidence>
<gene>
    <name evidence="12" type="ORF">C9427_12020</name>
</gene>
<proteinExistence type="inferred from homology"/>
<keyword evidence="7" id="KW-0547">Nucleotide-binding</keyword>
<evidence type="ECO:0000256" key="1">
    <source>
        <dbReference type="ARBA" id="ARBA00004202"/>
    </source>
</evidence>
<feature type="domain" description="ABC transporter" evidence="11">
    <location>
        <begin position="279"/>
        <end position="523"/>
    </location>
</feature>
<dbReference type="PROSITE" id="PS50893">
    <property type="entry name" value="ABC_TRANSPORTER_2"/>
    <property type="match status" value="2"/>
</dbReference>
<dbReference type="Proteomes" id="UP000240259">
    <property type="component" value="Unassembled WGS sequence"/>
</dbReference>
<evidence type="ECO:0000256" key="7">
    <source>
        <dbReference type="ARBA" id="ARBA00022741"/>
    </source>
</evidence>
<evidence type="ECO:0000256" key="6">
    <source>
        <dbReference type="ARBA" id="ARBA00022737"/>
    </source>
</evidence>
<comment type="subcellular location">
    <subcellularLocation>
        <location evidence="1">Cell membrane</location>
        <topology evidence="1">Peripheral membrane protein</topology>
    </subcellularLocation>
</comment>
<evidence type="ECO:0000256" key="5">
    <source>
        <dbReference type="ARBA" id="ARBA00022597"/>
    </source>
</evidence>
<dbReference type="PROSITE" id="PS00211">
    <property type="entry name" value="ABC_TRANSPORTER_1"/>
    <property type="match status" value="2"/>
</dbReference>
<dbReference type="CDD" id="cd03215">
    <property type="entry name" value="ABC_Carb_Monos_II"/>
    <property type="match status" value="1"/>
</dbReference>
<evidence type="ECO:0000256" key="8">
    <source>
        <dbReference type="ARBA" id="ARBA00022840"/>
    </source>
</evidence>
<keyword evidence="6" id="KW-0677">Repeat</keyword>
<dbReference type="AlphaFoldDB" id="A0A2T4IX72"/>
<dbReference type="GO" id="GO:0016887">
    <property type="term" value="F:ATP hydrolysis activity"/>
    <property type="evidence" value="ECO:0007669"/>
    <property type="project" value="InterPro"/>
</dbReference>
<dbReference type="SUPFAM" id="SSF52540">
    <property type="entry name" value="P-loop containing nucleoside triphosphate hydrolases"/>
    <property type="match status" value="2"/>
</dbReference>
<evidence type="ECO:0000256" key="3">
    <source>
        <dbReference type="ARBA" id="ARBA00022448"/>
    </source>
</evidence>
<keyword evidence="5" id="KW-0762">Sugar transport</keyword>
<keyword evidence="3" id="KW-0813">Transport</keyword>
<dbReference type="GO" id="GO:0005886">
    <property type="term" value="C:plasma membrane"/>
    <property type="evidence" value="ECO:0007669"/>
    <property type="project" value="UniProtKB-SubCell"/>
</dbReference>
<comment type="caution">
    <text evidence="12">The sequence shown here is derived from an EMBL/GenBank/DDBJ whole genome shotgun (WGS) entry which is preliminary data.</text>
</comment>
<comment type="similarity">
    <text evidence="2">Belongs to the ABC transporter superfamily.</text>
</comment>
<dbReference type="CDD" id="cd03216">
    <property type="entry name" value="ABC_Carb_Monos_I"/>
    <property type="match status" value="1"/>
</dbReference>
<dbReference type="EMBL" id="PZJX01000025">
    <property type="protein sequence ID" value="PTE10257.1"/>
    <property type="molecule type" value="Genomic_DNA"/>
</dbReference>
<evidence type="ECO:0000256" key="10">
    <source>
        <dbReference type="ARBA" id="ARBA00023136"/>
    </source>
</evidence>
<dbReference type="InterPro" id="IPR027417">
    <property type="entry name" value="P-loop_NTPase"/>
</dbReference>
<evidence type="ECO:0000256" key="9">
    <source>
        <dbReference type="ARBA" id="ARBA00022967"/>
    </source>
</evidence>
<dbReference type="InterPro" id="IPR003593">
    <property type="entry name" value="AAA+_ATPase"/>
</dbReference>
<sequence>MGGFAPAHRLVGGLAMTGPDEILHLSAIAKTFGEKVALRDVELSVRRGEVHVICGENGAGKSTLMNILAGIHQPSAGVIQLDGRKVEIASPIVASRLGIGMVHQHFTLVPSMTVAENVFLGRHLTRLGIFSDRQAMIAQAAALIERYNFGLDPRTPVRELSVGQRQRVEILKALAFDAKLLILDEPTAVLTPPEVDELIGVIDGLRSRGRTILFITHKLREVKAVSDRVTVLRHGKTISTHFTRDVSEADIARDMVGRDVFLVGRAGRPRTRAFGPTRLRLRHVAITNAAGRRLLDDASFEVRAGEIFGIAGVDGNGQTELSEVIAGFTDIQAGSIEFDGRDVTAVGVPGRQKAGLGFVPEDRLDRGLSVTMSVGENLAATNYALAGLTRHGFVRTDRVEAFTAGKIAEFDIRGAQPSTPAGSLSGGNMQKVVIARELNRDPPLLVVSQPTRGLDIGAAEFIYERIMAAADRGRAVLLISSELSEILALSDRIGVMYSGKLLRVLERSAADEVTIGALMNGSVGAVN</sequence>
<dbReference type="GO" id="GO:0005524">
    <property type="term" value="F:ATP binding"/>
    <property type="evidence" value="ECO:0007669"/>
    <property type="project" value="UniProtKB-KW"/>
</dbReference>
<dbReference type="SMART" id="SM00382">
    <property type="entry name" value="AAA"/>
    <property type="match status" value="2"/>
</dbReference>
<dbReference type="OrthoDB" id="9805029at2"/>
<dbReference type="PANTHER" id="PTHR43790:SF4">
    <property type="entry name" value="GUANOSINE IMPORT ATP-BINDING PROTEIN NUPO"/>
    <property type="match status" value="1"/>
</dbReference>
<evidence type="ECO:0000313" key="12">
    <source>
        <dbReference type="EMBL" id="PTE10257.1"/>
    </source>
</evidence>
<dbReference type="Gene3D" id="3.40.50.300">
    <property type="entry name" value="P-loop containing nucleotide triphosphate hydrolases"/>
    <property type="match status" value="2"/>
</dbReference>
<organism evidence="12 13">
    <name type="scientific">Mesorhizobium helmanticense</name>
    <dbReference type="NCBI Taxonomy" id="1776423"/>
    <lineage>
        <taxon>Bacteria</taxon>
        <taxon>Pseudomonadati</taxon>
        <taxon>Pseudomonadota</taxon>
        <taxon>Alphaproteobacteria</taxon>
        <taxon>Hyphomicrobiales</taxon>
        <taxon>Phyllobacteriaceae</taxon>
        <taxon>Mesorhizobium</taxon>
    </lineage>
</organism>
<keyword evidence="4" id="KW-1003">Cell membrane</keyword>
<evidence type="ECO:0000256" key="4">
    <source>
        <dbReference type="ARBA" id="ARBA00022475"/>
    </source>
</evidence>
<accession>A0A2T4IX72</accession>
<keyword evidence="13" id="KW-1185">Reference proteome</keyword>
<dbReference type="InterPro" id="IPR003439">
    <property type="entry name" value="ABC_transporter-like_ATP-bd"/>
</dbReference>